<reference evidence="1" key="2">
    <citation type="submission" date="2015-06" db="UniProtKB">
        <authorList>
            <consortium name="EnsemblPlants"/>
        </authorList>
    </citation>
    <scope>IDENTIFICATION</scope>
    <source>
        <strain evidence="1">DM1-3 516 R44</strain>
    </source>
</reference>
<dbReference type="HOGENOM" id="CLU_116495_0_0_1"/>
<dbReference type="PaxDb" id="4113-PGSC0003DMT400090196"/>
<sequence>MHRVLNQDKNWHALLYGFWMASIFEAFDVPVHVWVSQTVKDVVGRVNHMAFHVTIRRLDSPLQRLKNQPAEKEHELVVMTTAHQLERESWEARVVALQIELAQERTTNIATVRHLTQLLTPQNPTLSP</sequence>
<dbReference type="Gramene" id="PGSC0003DMT400090196">
    <property type="protein sequence ID" value="PGSC0003DMT400090196"/>
    <property type="gene ID" value="PGSC0003DMG400039767"/>
</dbReference>
<name>M1DJV7_SOLTU</name>
<evidence type="ECO:0000313" key="2">
    <source>
        <dbReference type="Proteomes" id="UP000011115"/>
    </source>
</evidence>
<organism evidence="1 2">
    <name type="scientific">Solanum tuberosum</name>
    <name type="common">Potato</name>
    <dbReference type="NCBI Taxonomy" id="4113"/>
    <lineage>
        <taxon>Eukaryota</taxon>
        <taxon>Viridiplantae</taxon>
        <taxon>Streptophyta</taxon>
        <taxon>Embryophyta</taxon>
        <taxon>Tracheophyta</taxon>
        <taxon>Spermatophyta</taxon>
        <taxon>Magnoliopsida</taxon>
        <taxon>eudicotyledons</taxon>
        <taxon>Gunneridae</taxon>
        <taxon>Pentapetalae</taxon>
        <taxon>asterids</taxon>
        <taxon>lamiids</taxon>
        <taxon>Solanales</taxon>
        <taxon>Solanaceae</taxon>
        <taxon>Solanoideae</taxon>
        <taxon>Solaneae</taxon>
        <taxon>Solanum</taxon>
    </lineage>
</organism>
<dbReference type="AlphaFoldDB" id="M1DJV7"/>
<accession>M1DJV7</accession>
<proteinExistence type="predicted"/>
<evidence type="ECO:0000313" key="1">
    <source>
        <dbReference type="EnsemblPlants" id="PGSC0003DMT400090196"/>
    </source>
</evidence>
<dbReference type="EnsemblPlants" id="PGSC0003DMT400090196">
    <property type="protein sequence ID" value="PGSC0003DMT400090196"/>
    <property type="gene ID" value="PGSC0003DMG400039767"/>
</dbReference>
<dbReference type="Proteomes" id="UP000011115">
    <property type="component" value="Unassembled WGS sequence"/>
</dbReference>
<protein>
    <submittedName>
        <fullName evidence="1">Uncharacterized protein</fullName>
    </submittedName>
</protein>
<reference evidence="2" key="1">
    <citation type="journal article" date="2011" name="Nature">
        <title>Genome sequence and analysis of the tuber crop potato.</title>
        <authorList>
            <consortium name="The Potato Genome Sequencing Consortium"/>
        </authorList>
    </citation>
    <scope>NUCLEOTIDE SEQUENCE [LARGE SCALE GENOMIC DNA]</scope>
    <source>
        <strain evidence="2">cv. DM1-3 516 R44</strain>
    </source>
</reference>
<keyword evidence="2" id="KW-1185">Reference proteome</keyword>
<dbReference type="InParanoid" id="M1DJV7"/>